<dbReference type="Pfam" id="PF13621">
    <property type="entry name" value="Cupin_8"/>
    <property type="match status" value="1"/>
</dbReference>
<organism evidence="2 3">
    <name type="scientific">Lysobacter niastensis</name>
    <dbReference type="NCBI Taxonomy" id="380629"/>
    <lineage>
        <taxon>Bacteria</taxon>
        <taxon>Pseudomonadati</taxon>
        <taxon>Pseudomonadota</taxon>
        <taxon>Gammaproteobacteria</taxon>
        <taxon>Lysobacterales</taxon>
        <taxon>Lysobacteraceae</taxon>
        <taxon>Lysobacter</taxon>
    </lineage>
</organism>
<dbReference type="PROSITE" id="PS51184">
    <property type="entry name" value="JMJC"/>
    <property type="match status" value="1"/>
</dbReference>
<proteinExistence type="predicted"/>
<feature type="domain" description="JmjC" evidence="1">
    <location>
        <begin position="108"/>
        <end position="265"/>
    </location>
</feature>
<comment type="caution">
    <text evidence="2">The sequence shown here is derived from an EMBL/GenBank/DDBJ whole genome shotgun (WGS) entry which is preliminary data.</text>
</comment>
<dbReference type="InterPro" id="IPR003347">
    <property type="entry name" value="JmjC_dom"/>
</dbReference>
<dbReference type="EMBL" id="JAVDVY010000001">
    <property type="protein sequence ID" value="MDR7134169.1"/>
    <property type="molecule type" value="Genomic_DNA"/>
</dbReference>
<protein>
    <recommendedName>
        <fullName evidence="1">JmjC domain-containing protein</fullName>
    </recommendedName>
</protein>
<evidence type="ECO:0000313" key="2">
    <source>
        <dbReference type="EMBL" id="MDR7134169.1"/>
    </source>
</evidence>
<dbReference type="Gene3D" id="2.60.120.650">
    <property type="entry name" value="Cupin"/>
    <property type="match status" value="1"/>
</dbReference>
<dbReference type="Proteomes" id="UP001251524">
    <property type="component" value="Unassembled WGS sequence"/>
</dbReference>
<dbReference type="InterPro" id="IPR041667">
    <property type="entry name" value="Cupin_8"/>
</dbReference>
<accession>A0ABU1W9Q4</accession>
<reference evidence="2 3" key="1">
    <citation type="submission" date="2023-07" db="EMBL/GenBank/DDBJ databases">
        <title>Sorghum-associated microbial communities from plants grown in Nebraska, USA.</title>
        <authorList>
            <person name="Schachtman D."/>
        </authorList>
    </citation>
    <scope>NUCLEOTIDE SEQUENCE [LARGE SCALE GENOMIC DNA]</scope>
    <source>
        <strain evidence="2 3">BE198</strain>
    </source>
</reference>
<dbReference type="RefSeq" id="WP_310059972.1">
    <property type="nucleotide sequence ID" value="NZ_JAVDVY010000001.1"/>
</dbReference>
<dbReference type="PANTHER" id="PTHR12461:SF105">
    <property type="entry name" value="HYPOXIA-INDUCIBLE FACTOR 1-ALPHA INHIBITOR"/>
    <property type="match status" value="1"/>
</dbReference>
<evidence type="ECO:0000259" key="1">
    <source>
        <dbReference type="PROSITE" id="PS51184"/>
    </source>
</evidence>
<evidence type="ECO:0000313" key="3">
    <source>
        <dbReference type="Proteomes" id="UP001251524"/>
    </source>
</evidence>
<keyword evidence="3" id="KW-1185">Reference proteome</keyword>
<gene>
    <name evidence="2" type="ORF">J2X06_001353</name>
</gene>
<dbReference type="PANTHER" id="PTHR12461">
    <property type="entry name" value="HYPOXIA-INDUCIBLE FACTOR 1 ALPHA INHIBITOR-RELATED"/>
    <property type="match status" value="1"/>
</dbReference>
<dbReference type="SUPFAM" id="SSF51197">
    <property type="entry name" value="Clavaminate synthase-like"/>
    <property type="match status" value="1"/>
</dbReference>
<name>A0ABU1W9Q4_9GAMM</name>
<dbReference type="SMART" id="SM00558">
    <property type="entry name" value="JmjC"/>
    <property type="match status" value="1"/>
</dbReference>
<sequence length="320" mass="35805">MAATILKPVPVMAVGHRQLEPQIEFDPAEFDPWRIQPVRHRLSDHPLLQPDSLLALSGRLEAVGRIRTHANDATAGTPFNDAPGLHPNPLSATDTLTSLREARAWMSLLNVQTDAVYRELVGSVLDSVQPLIEPIDPGMCHRAGWIFVSSPKTVTPFHFDKEHNFILQIHGRKRVYVWDHRDTTVASELARDRFHQRHDRDQLQWSDAFRGRARVFELLPGDGAYMPSTSPHMVENGDEPSVTISFTYYTDATRRDAMLHKTHAVLRDMGIVPPAVGQWPALDALTISAVTNALRLRGMAKKLIGLPRATGYARFAQVGM</sequence>